<evidence type="ECO:0000313" key="10">
    <source>
        <dbReference type="EMBL" id="OQN99898.1"/>
    </source>
</evidence>
<keyword evidence="8" id="KW-0460">Magnesium</keyword>
<keyword evidence="5" id="KW-0479">Metal-binding</keyword>
<evidence type="ECO:0000256" key="8">
    <source>
        <dbReference type="ARBA" id="ARBA00022842"/>
    </source>
</evidence>
<proteinExistence type="inferred from homology"/>
<protein>
    <recommendedName>
        <fullName evidence="9">Selenoprotein O</fullName>
    </recommendedName>
</protein>
<evidence type="ECO:0000256" key="4">
    <source>
        <dbReference type="ARBA" id="ARBA00022695"/>
    </source>
</evidence>
<keyword evidence="3" id="KW-0808">Transferase</keyword>
<dbReference type="InParanoid" id="A0A1V8SL99"/>
<dbReference type="GO" id="GO:0005739">
    <property type="term" value="C:mitochondrion"/>
    <property type="evidence" value="ECO:0007669"/>
    <property type="project" value="TreeGrafter"/>
</dbReference>
<dbReference type="AlphaFoldDB" id="A0A1V8SL99"/>
<dbReference type="Pfam" id="PF02696">
    <property type="entry name" value="SelO"/>
    <property type="match status" value="1"/>
</dbReference>
<dbReference type="PANTHER" id="PTHR32057">
    <property type="entry name" value="PROTEIN ADENYLYLTRANSFERASE SELO, MITOCHONDRIAL"/>
    <property type="match status" value="1"/>
</dbReference>
<dbReference type="GO" id="GO:0046872">
    <property type="term" value="F:metal ion binding"/>
    <property type="evidence" value="ECO:0007669"/>
    <property type="project" value="UniProtKB-KW"/>
</dbReference>
<dbReference type="PANTHER" id="PTHR32057:SF14">
    <property type="entry name" value="PROTEIN ADENYLYLTRANSFERASE SELO, MITOCHONDRIAL"/>
    <property type="match status" value="1"/>
</dbReference>
<dbReference type="Proteomes" id="UP000192596">
    <property type="component" value="Unassembled WGS sequence"/>
</dbReference>
<dbReference type="EMBL" id="NAJO01000037">
    <property type="protein sequence ID" value="OQN99898.1"/>
    <property type="molecule type" value="Genomic_DNA"/>
</dbReference>
<reference evidence="11" key="1">
    <citation type="submission" date="2017-03" db="EMBL/GenBank/DDBJ databases">
        <title>Genomes of endolithic fungi from Antarctica.</title>
        <authorList>
            <person name="Coleine C."/>
            <person name="Masonjones S."/>
            <person name="Stajich J.E."/>
        </authorList>
    </citation>
    <scope>NUCLEOTIDE SEQUENCE [LARGE SCALE GENOMIC DNA]</scope>
    <source>
        <strain evidence="11">CCFEE 5527</strain>
    </source>
</reference>
<accession>A0A1V8SL99</accession>
<keyword evidence="6" id="KW-0547">Nucleotide-binding</keyword>
<evidence type="ECO:0000256" key="7">
    <source>
        <dbReference type="ARBA" id="ARBA00022840"/>
    </source>
</evidence>
<evidence type="ECO:0000256" key="6">
    <source>
        <dbReference type="ARBA" id="ARBA00022741"/>
    </source>
</evidence>
<dbReference type="InterPro" id="IPR003846">
    <property type="entry name" value="SelO"/>
</dbReference>
<dbReference type="GO" id="GO:0005524">
    <property type="term" value="F:ATP binding"/>
    <property type="evidence" value="ECO:0007669"/>
    <property type="project" value="UniProtKB-KW"/>
</dbReference>
<evidence type="ECO:0000256" key="3">
    <source>
        <dbReference type="ARBA" id="ARBA00022679"/>
    </source>
</evidence>
<comment type="cofactor">
    <cofactor evidence="1">
        <name>Mg(2+)</name>
        <dbReference type="ChEBI" id="CHEBI:18420"/>
    </cofactor>
</comment>
<keyword evidence="11" id="KW-1185">Reference proteome</keyword>
<evidence type="ECO:0000256" key="5">
    <source>
        <dbReference type="ARBA" id="ARBA00022723"/>
    </source>
</evidence>
<gene>
    <name evidence="10" type="ORF">B0A48_14103</name>
</gene>
<evidence type="ECO:0000256" key="1">
    <source>
        <dbReference type="ARBA" id="ARBA00001946"/>
    </source>
</evidence>
<keyword evidence="4" id="KW-0548">Nucleotidyltransferase</keyword>
<evidence type="ECO:0000256" key="9">
    <source>
        <dbReference type="ARBA" id="ARBA00031547"/>
    </source>
</evidence>
<evidence type="ECO:0000313" key="11">
    <source>
        <dbReference type="Proteomes" id="UP000192596"/>
    </source>
</evidence>
<comment type="caution">
    <text evidence="10">The sequence shown here is derived from an EMBL/GenBank/DDBJ whole genome shotgun (WGS) entry which is preliminary data.</text>
</comment>
<dbReference type="GO" id="GO:0070733">
    <property type="term" value="F:AMPylase activity"/>
    <property type="evidence" value="ECO:0007669"/>
    <property type="project" value="TreeGrafter"/>
</dbReference>
<organism evidence="10 11">
    <name type="scientific">Cryoendolithus antarcticus</name>
    <dbReference type="NCBI Taxonomy" id="1507870"/>
    <lineage>
        <taxon>Eukaryota</taxon>
        <taxon>Fungi</taxon>
        <taxon>Dikarya</taxon>
        <taxon>Ascomycota</taxon>
        <taxon>Pezizomycotina</taxon>
        <taxon>Dothideomycetes</taxon>
        <taxon>Dothideomycetidae</taxon>
        <taxon>Cladosporiales</taxon>
        <taxon>Cladosporiaceae</taxon>
        <taxon>Cryoendolithus</taxon>
    </lineage>
</organism>
<name>A0A1V8SL99_9PEZI</name>
<comment type="similarity">
    <text evidence="2">Belongs to the SELO family.</text>
</comment>
<keyword evidence="7" id="KW-0067">ATP-binding</keyword>
<dbReference type="STRING" id="1507870.A0A1V8SL99"/>
<dbReference type="OrthoDB" id="10254721at2759"/>
<sequence length="287" mass="33082">MGLSIDFGPFAFLDNFDPNYTPNHDDHSNRYAYKNQPSIIWWNLVRLGEALGELIGAGDRVDDPEFVEKGVREDFAPELIKRAETLIDATGEEYRGVFMAEYKRLMTLRLGLKTSTEADFKELYSELLDTLEALELDFNHTFRRLSSITIAQFESEEQRKEIAGLFFHHEGLSSLAGDDQAARTRIATWLGKYRERVVEDWGSESTMEEERLNAMKAVNPKFIPRSWVLDEIIERVEKKGEREVLERVMEMALNPFAESWGGDAAEEERWCGDVPRYQRAMQCSCSS</sequence>
<evidence type="ECO:0000256" key="2">
    <source>
        <dbReference type="ARBA" id="ARBA00009747"/>
    </source>
</evidence>